<proteinExistence type="predicted"/>
<organism evidence="1 2">
    <name type="scientific">Zopfia rhizophila CBS 207.26</name>
    <dbReference type="NCBI Taxonomy" id="1314779"/>
    <lineage>
        <taxon>Eukaryota</taxon>
        <taxon>Fungi</taxon>
        <taxon>Dikarya</taxon>
        <taxon>Ascomycota</taxon>
        <taxon>Pezizomycotina</taxon>
        <taxon>Dothideomycetes</taxon>
        <taxon>Dothideomycetes incertae sedis</taxon>
        <taxon>Zopfiaceae</taxon>
        <taxon>Zopfia</taxon>
    </lineage>
</organism>
<keyword evidence="2" id="KW-1185">Reference proteome</keyword>
<dbReference type="AlphaFoldDB" id="A0A6A6E551"/>
<sequence length="154" mass="17601">MLNYLKYSSNRTCSASQLQTWEARAEVPTFKLPIDLLLLICDILPLSAQTRLAPICRRLYSILGPSVVQKLNNNSFESETQKSYLLRQLRKDLVNSNTWIRYKCIRSHPPRRPCPFPTTYLTTEPRTTVKLASLIVNQGTRSGIMLSISACLIR</sequence>
<evidence type="ECO:0008006" key="3">
    <source>
        <dbReference type="Google" id="ProtNLM"/>
    </source>
</evidence>
<dbReference type="EMBL" id="ML994632">
    <property type="protein sequence ID" value="KAF2185882.1"/>
    <property type="molecule type" value="Genomic_DNA"/>
</dbReference>
<evidence type="ECO:0000313" key="2">
    <source>
        <dbReference type="Proteomes" id="UP000800200"/>
    </source>
</evidence>
<name>A0A6A6E551_9PEZI</name>
<gene>
    <name evidence="1" type="ORF">K469DRAFT_157999</name>
</gene>
<reference evidence="1" key="1">
    <citation type="journal article" date="2020" name="Stud. Mycol.">
        <title>101 Dothideomycetes genomes: a test case for predicting lifestyles and emergence of pathogens.</title>
        <authorList>
            <person name="Haridas S."/>
            <person name="Albert R."/>
            <person name="Binder M."/>
            <person name="Bloem J."/>
            <person name="Labutti K."/>
            <person name="Salamov A."/>
            <person name="Andreopoulos B."/>
            <person name="Baker S."/>
            <person name="Barry K."/>
            <person name="Bills G."/>
            <person name="Bluhm B."/>
            <person name="Cannon C."/>
            <person name="Castanera R."/>
            <person name="Culley D."/>
            <person name="Daum C."/>
            <person name="Ezra D."/>
            <person name="Gonzalez J."/>
            <person name="Henrissat B."/>
            <person name="Kuo A."/>
            <person name="Liang C."/>
            <person name="Lipzen A."/>
            <person name="Lutzoni F."/>
            <person name="Magnuson J."/>
            <person name="Mondo S."/>
            <person name="Nolan M."/>
            <person name="Ohm R."/>
            <person name="Pangilinan J."/>
            <person name="Park H.-J."/>
            <person name="Ramirez L."/>
            <person name="Alfaro M."/>
            <person name="Sun H."/>
            <person name="Tritt A."/>
            <person name="Yoshinaga Y."/>
            <person name="Zwiers L.-H."/>
            <person name="Turgeon B."/>
            <person name="Goodwin S."/>
            <person name="Spatafora J."/>
            <person name="Crous P."/>
            <person name="Grigoriev I."/>
        </authorList>
    </citation>
    <scope>NUCLEOTIDE SEQUENCE</scope>
    <source>
        <strain evidence="1">CBS 207.26</strain>
    </source>
</reference>
<evidence type="ECO:0000313" key="1">
    <source>
        <dbReference type="EMBL" id="KAF2185882.1"/>
    </source>
</evidence>
<accession>A0A6A6E551</accession>
<protein>
    <recommendedName>
        <fullName evidence="3">F-box domain-containing protein</fullName>
    </recommendedName>
</protein>
<dbReference type="Proteomes" id="UP000800200">
    <property type="component" value="Unassembled WGS sequence"/>
</dbReference>